<evidence type="ECO:0000256" key="1">
    <source>
        <dbReference type="SAM" id="Coils"/>
    </source>
</evidence>
<evidence type="ECO:0000313" key="3">
    <source>
        <dbReference type="Proteomes" id="UP000792457"/>
    </source>
</evidence>
<evidence type="ECO:0000313" key="2">
    <source>
        <dbReference type="EMBL" id="KAG8231242.1"/>
    </source>
</evidence>
<dbReference type="OrthoDB" id="7415075at2759"/>
<dbReference type="Proteomes" id="UP000792457">
    <property type="component" value="Unassembled WGS sequence"/>
</dbReference>
<dbReference type="EMBL" id="KZ308544">
    <property type="protein sequence ID" value="KAG8231242.1"/>
    <property type="molecule type" value="Genomic_DNA"/>
</dbReference>
<reference evidence="2" key="1">
    <citation type="submission" date="2013-04" db="EMBL/GenBank/DDBJ databases">
        <authorList>
            <person name="Qu J."/>
            <person name="Murali S.C."/>
            <person name="Bandaranaike D."/>
            <person name="Bellair M."/>
            <person name="Blankenburg K."/>
            <person name="Chao H."/>
            <person name="Dinh H."/>
            <person name="Doddapaneni H."/>
            <person name="Downs B."/>
            <person name="Dugan-Rocha S."/>
            <person name="Elkadiri S."/>
            <person name="Gnanaolivu R.D."/>
            <person name="Hernandez B."/>
            <person name="Javaid M."/>
            <person name="Jayaseelan J.C."/>
            <person name="Lee S."/>
            <person name="Li M."/>
            <person name="Ming W."/>
            <person name="Munidasa M."/>
            <person name="Muniz J."/>
            <person name="Nguyen L."/>
            <person name="Ongeri F."/>
            <person name="Osuji N."/>
            <person name="Pu L.-L."/>
            <person name="Puazo M."/>
            <person name="Qu C."/>
            <person name="Quiroz J."/>
            <person name="Raj R."/>
            <person name="Weissenberger G."/>
            <person name="Xin Y."/>
            <person name="Zou X."/>
            <person name="Han Y."/>
            <person name="Richards S."/>
            <person name="Worley K."/>
            <person name="Muzny D."/>
            <person name="Gibbs R."/>
        </authorList>
    </citation>
    <scope>NUCLEOTIDE SEQUENCE</scope>
    <source>
        <strain evidence="2">Sampled in the wild</strain>
    </source>
</reference>
<protein>
    <submittedName>
        <fullName evidence="2">Uncharacterized protein</fullName>
    </submittedName>
</protein>
<feature type="coiled-coil region" evidence="1">
    <location>
        <begin position="50"/>
        <end position="84"/>
    </location>
</feature>
<proteinExistence type="predicted"/>
<keyword evidence="1" id="KW-0175">Coiled coil</keyword>
<reference evidence="2" key="2">
    <citation type="submission" date="2017-10" db="EMBL/GenBank/DDBJ databases">
        <title>Ladona fulva Genome sequencing and assembly.</title>
        <authorList>
            <person name="Murali S."/>
            <person name="Richards S."/>
            <person name="Bandaranaike D."/>
            <person name="Bellair M."/>
            <person name="Blankenburg K."/>
            <person name="Chao H."/>
            <person name="Dinh H."/>
            <person name="Doddapaneni H."/>
            <person name="Dugan-Rocha S."/>
            <person name="Elkadiri S."/>
            <person name="Gnanaolivu R."/>
            <person name="Hernandez B."/>
            <person name="Skinner E."/>
            <person name="Javaid M."/>
            <person name="Lee S."/>
            <person name="Li M."/>
            <person name="Ming W."/>
            <person name="Munidasa M."/>
            <person name="Muniz J."/>
            <person name="Nguyen L."/>
            <person name="Hughes D."/>
            <person name="Osuji N."/>
            <person name="Pu L.-L."/>
            <person name="Puazo M."/>
            <person name="Qu C."/>
            <person name="Quiroz J."/>
            <person name="Raj R."/>
            <person name="Weissenberger G."/>
            <person name="Xin Y."/>
            <person name="Zou X."/>
            <person name="Han Y."/>
            <person name="Worley K."/>
            <person name="Muzny D."/>
            <person name="Gibbs R."/>
        </authorList>
    </citation>
    <scope>NUCLEOTIDE SEQUENCE</scope>
    <source>
        <strain evidence="2">Sampled in the wild</strain>
    </source>
</reference>
<name>A0A8K0KA79_LADFU</name>
<sequence length="166" mass="19530">MEDNHPKYLLKNDTEYTEEIERLRRDLLATREKNGIYVDPGEFEKMTVKMTELEEQNAGKMAHIKALKEEMEKIETLCNDLHMQVEEKTTALIQKTEMLVETEGRLKNTQTALVKTFREKELQQHLVDYHSDKEKQLGEQAKTLLKVADQTTDDVSRLHDKLSRKR</sequence>
<dbReference type="AlphaFoldDB" id="A0A8K0KA79"/>
<keyword evidence="3" id="KW-1185">Reference proteome</keyword>
<comment type="caution">
    <text evidence="2">The sequence shown here is derived from an EMBL/GenBank/DDBJ whole genome shotgun (WGS) entry which is preliminary data.</text>
</comment>
<organism evidence="2 3">
    <name type="scientific">Ladona fulva</name>
    <name type="common">Scarce chaser dragonfly</name>
    <name type="synonym">Libellula fulva</name>
    <dbReference type="NCBI Taxonomy" id="123851"/>
    <lineage>
        <taxon>Eukaryota</taxon>
        <taxon>Metazoa</taxon>
        <taxon>Ecdysozoa</taxon>
        <taxon>Arthropoda</taxon>
        <taxon>Hexapoda</taxon>
        <taxon>Insecta</taxon>
        <taxon>Pterygota</taxon>
        <taxon>Palaeoptera</taxon>
        <taxon>Odonata</taxon>
        <taxon>Epiprocta</taxon>
        <taxon>Anisoptera</taxon>
        <taxon>Libelluloidea</taxon>
        <taxon>Libellulidae</taxon>
        <taxon>Ladona</taxon>
    </lineage>
</organism>
<gene>
    <name evidence="2" type="ORF">J437_LFUL005916</name>
</gene>
<accession>A0A8K0KA79</accession>